<gene>
    <name evidence="1" type="ordered locus">HCH_02989</name>
</gene>
<dbReference type="STRING" id="349521.HCH_02989"/>
<accession>Q2SHW6</accession>
<dbReference type="HOGENOM" id="CLU_2553522_0_0_6"/>
<proteinExistence type="predicted"/>
<dbReference type="OrthoDB" id="6311398at2"/>
<dbReference type="Proteomes" id="UP000000238">
    <property type="component" value="Chromosome"/>
</dbReference>
<dbReference type="KEGG" id="hch:HCH_02989"/>
<organism evidence="1 2">
    <name type="scientific">Hahella chejuensis (strain KCTC 2396)</name>
    <dbReference type="NCBI Taxonomy" id="349521"/>
    <lineage>
        <taxon>Bacteria</taxon>
        <taxon>Pseudomonadati</taxon>
        <taxon>Pseudomonadota</taxon>
        <taxon>Gammaproteobacteria</taxon>
        <taxon>Oceanospirillales</taxon>
        <taxon>Hahellaceae</taxon>
        <taxon>Hahella</taxon>
    </lineage>
</organism>
<evidence type="ECO:0000313" key="2">
    <source>
        <dbReference type="Proteomes" id="UP000000238"/>
    </source>
</evidence>
<dbReference type="EMBL" id="CP000155">
    <property type="protein sequence ID" value="ABC29758.1"/>
    <property type="molecule type" value="Genomic_DNA"/>
</dbReference>
<dbReference type="RefSeq" id="WP_011396827.1">
    <property type="nucleotide sequence ID" value="NC_007645.1"/>
</dbReference>
<protein>
    <submittedName>
        <fullName evidence="1">Uncharacterized protein</fullName>
    </submittedName>
</protein>
<sequence>MDTNINLPVKWQEDTEIPGEGLYLVAVRYPYGMGTYDIVYWNGEEWELGYTAEVVGWVTVDNLIGVMKAGWPAGDTFDLDND</sequence>
<name>Q2SHW6_HAHCH</name>
<evidence type="ECO:0000313" key="1">
    <source>
        <dbReference type="EMBL" id="ABC29758.1"/>
    </source>
</evidence>
<dbReference type="AlphaFoldDB" id="Q2SHW6"/>
<keyword evidence="2" id="KW-1185">Reference proteome</keyword>
<reference evidence="1 2" key="1">
    <citation type="journal article" date="2005" name="Nucleic Acids Res.">
        <title>Genomic blueprint of Hahella chejuensis, a marine microbe producing an algicidal agent.</title>
        <authorList>
            <person name="Jeong H."/>
            <person name="Yim J.H."/>
            <person name="Lee C."/>
            <person name="Choi S.-H."/>
            <person name="Park Y.K."/>
            <person name="Yoon S.H."/>
            <person name="Hur C.-G."/>
            <person name="Kang H.-Y."/>
            <person name="Kim D."/>
            <person name="Lee H.H."/>
            <person name="Park K.H."/>
            <person name="Park S.-H."/>
            <person name="Park H.-S."/>
            <person name="Lee H.K."/>
            <person name="Oh T.K."/>
            <person name="Kim J.F."/>
        </authorList>
    </citation>
    <scope>NUCLEOTIDE SEQUENCE [LARGE SCALE GENOMIC DNA]</scope>
    <source>
        <strain evidence="1 2">KCTC 2396</strain>
    </source>
</reference>